<protein>
    <submittedName>
        <fullName evidence="1">Uncharacterized protein</fullName>
    </submittedName>
</protein>
<reference evidence="1" key="2">
    <citation type="submission" date="2025-09" db="UniProtKB">
        <authorList>
            <consortium name="EnsemblPlants"/>
        </authorList>
    </citation>
    <scope>IDENTIFICATION</scope>
</reference>
<organism evidence="1 2">
    <name type="scientific">Avena sativa</name>
    <name type="common">Oat</name>
    <dbReference type="NCBI Taxonomy" id="4498"/>
    <lineage>
        <taxon>Eukaryota</taxon>
        <taxon>Viridiplantae</taxon>
        <taxon>Streptophyta</taxon>
        <taxon>Embryophyta</taxon>
        <taxon>Tracheophyta</taxon>
        <taxon>Spermatophyta</taxon>
        <taxon>Magnoliopsida</taxon>
        <taxon>Liliopsida</taxon>
        <taxon>Poales</taxon>
        <taxon>Poaceae</taxon>
        <taxon>BOP clade</taxon>
        <taxon>Pooideae</taxon>
        <taxon>Poodae</taxon>
        <taxon>Poeae</taxon>
        <taxon>Poeae Chloroplast Group 1 (Aveneae type)</taxon>
        <taxon>Aveninae</taxon>
        <taxon>Avena</taxon>
    </lineage>
</organism>
<evidence type="ECO:0000313" key="2">
    <source>
        <dbReference type="Proteomes" id="UP001732700"/>
    </source>
</evidence>
<dbReference type="Proteomes" id="UP001732700">
    <property type="component" value="Chromosome 5C"/>
</dbReference>
<name>A0ACD5Y0A6_AVESA</name>
<proteinExistence type="predicted"/>
<keyword evidence="2" id="KW-1185">Reference proteome</keyword>
<dbReference type="EnsemblPlants" id="AVESA.00010b.r2.5CG0881350.1">
    <property type="protein sequence ID" value="AVESA.00010b.r2.5CG0881350.1.CDS"/>
    <property type="gene ID" value="AVESA.00010b.r2.5CG0881350"/>
</dbReference>
<sequence length="415" mass="46737">MELQSGSRFSSQPLPGAPRRPRPRRCPDGGGGQDRISALPDDMLLQVLVRLRCTRAAALTSSLSRRWRGLWKHLFELSFREIPLDAVDAALQQVACPTLSRLEIEIPERHRIMDPARVSALLNAAAGLAPADLVVDVWGHCKDHEIPIEIPCFQRATSIKLRVVNLYLTPPAGGVEFPVLERLSVAGCRFNDMNMVEMISRCPHLRVLEVHKCWDLDTLKVHSPTIEELIVDGWLTNLDIVAPVLKRFRLQATMERYFNVLFSAPMAEHLSWSFSFHHQNIGIGEISLWCVRGLTLQTKESAHVLQLDIDFAHEDFFVDSDLFQQIAPLPKFSVLEIILGSYGHVFGAMMLDLLGTCSAILKLKVIMRSKPRTQACPPDCLCDESPNWRSQTIPLMSLEEIEIDGFHELAMKLIS</sequence>
<evidence type="ECO:0000313" key="1">
    <source>
        <dbReference type="EnsemblPlants" id="AVESA.00010b.r2.5CG0881350.1.CDS"/>
    </source>
</evidence>
<reference evidence="1" key="1">
    <citation type="submission" date="2021-05" db="EMBL/GenBank/DDBJ databases">
        <authorList>
            <person name="Scholz U."/>
            <person name="Mascher M."/>
            <person name="Fiebig A."/>
        </authorList>
    </citation>
    <scope>NUCLEOTIDE SEQUENCE [LARGE SCALE GENOMIC DNA]</scope>
</reference>
<accession>A0ACD5Y0A6</accession>